<name>A0A8J7MBA1_9BACT</name>
<sequence>MQLETTWVFPGFSQPPAELTNQLANHNPASFLSELATPPIRQDHR</sequence>
<protein>
    <submittedName>
        <fullName evidence="1">Uncharacterized protein</fullName>
    </submittedName>
</protein>
<organism evidence="1 2">
    <name type="scientific">Persicirhabdus sediminis</name>
    <dbReference type="NCBI Taxonomy" id="454144"/>
    <lineage>
        <taxon>Bacteria</taxon>
        <taxon>Pseudomonadati</taxon>
        <taxon>Verrucomicrobiota</taxon>
        <taxon>Verrucomicrobiia</taxon>
        <taxon>Verrucomicrobiales</taxon>
        <taxon>Verrucomicrobiaceae</taxon>
        <taxon>Persicirhabdus</taxon>
    </lineage>
</organism>
<reference evidence="1" key="1">
    <citation type="submission" date="2021-01" db="EMBL/GenBank/DDBJ databases">
        <title>Modified the classification status of verrucomicrobia.</title>
        <authorList>
            <person name="Feng X."/>
        </authorList>
    </citation>
    <scope>NUCLEOTIDE SEQUENCE</scope>
    <source>
        <strain evidence="1">_KCTC 22039</strain>
    </source>
</reference>
<keyword evidence="2" id="KW-1185">Reference proteome</keyword>
<dbReference type="EMBL" id="JAENIM010000021">
    <property type="protein sequence ID" value="MBK1790374.1"/>
    <property type="molecule type" value="Genomic_DNA"/>
</dbReference>
<comment type="caution">
    <text evidence="1">The sequence shown here is derived from an EMBL/GenBank/DDBJ whole genome shotgun (WGS) entry which is preliminary data.</text>
</comment>
<dbReference type="RefSeq" id="WP_200310407.1">
    <property type="nucleotide sequence ID" value="NZ_JAENIM010000021.1"/>
</dbReference>
<proteinExistence type="predicted"/>
<gene>
    <name evidence="1" type="ORF">JIN82_04295</name>
</gene>
<accession>A0A8J7MBA1</accession>
<evidence type="ECO:0000313" key="1">
    <source>
        <dbReference type="EMBL" id="MBK1790374.1"/>
    </source>
</evidence>
<evidence type="ECO:0000313" key="2">
    <source>
        <dbReference type="Proteomes" id="UP000624703"/>
    </source>
</evidence>
<dbReference type="Proteomes" id="UP000624703">
    <property type="component" value="Unassembled WGS sequence"/>
</dbReference>
<dbReference type="AlphaFoldDB" id="A0A8J7MBA1"/>